<dbReference type="OrthoDB" id="264488at2"/>
<sequence length="280" mass="32412">MDNSIRKIYGSYEIPDEIYKLYELEKELNDIDLSLDMIGFRPSIHDDSYSITPPDLIPFANTGGDGIHFGFLTDFGSVPALTEAPIVCVSPTNDPPIRYMANNIKEFFDLVSSVPHAEMLESIWSNPNEDFIQEVNFEFSRDISPDWKEKQTKISECLKNKYLSSQVSIGHYLQKVQNDRSNSVSISTLDGLGVIGSEEINNSYKKYQFDFNKSLDDNELKRMKDYLNDSSRIEKLAFIRDAFFSFVLTPDYEENLFYLIIELMQSMNLHDEVQRLRLRE</sequence>
<organism evidence="1 2">
    <name type="scientific">Lysinibacillus telephonicus</name>
    <dbReference type="NCBI Taxonomy" id="1714840"/>
    <lineage>
        <taxon>Bacteria</taxon>
        <taxon>Bacillati</taxon>
        <taxon>Bacillota</taxon>
        <taxon>Bacilli</taxon>
        <taxon>Bacillales</taxon>
        <taxon>Bacillaceae</taxon>
        <taxon>Lysinibacillus</taxon>
    </lineage>
</organism>
<gene>
    <name evidence="1" type="ORF">EKG35_18510</name>
</gene>
<evidence type="ECO:0000313" key="2">
    <source>
        <dbReference type="Proteomes" id="UP000276349"/>
    </source>
</evidence>
<dbReference type="Proteomes" id="UP000276349">
    <property type="component" value="Unassembled WGS sequence"/>
</dbReference>
<dbReference type="RefSeq" id="WP_126296030.1">
    <property type="nucleotide sequence ID" value="NZ_CP155468.1"/>
</dbReference>
<reference evidence="1 2" key="1">
    <citation type="submission" date="2018-12" db="EMBL/GenBank/DDBJ databases">
        <authorList>
            <person name="Yu L."/>
        </authorList>
    </citation>
    <scope>NUCLEOTIDE SEQUENCE [LARGE SCALE GENOMIC DNA]</scope>
    <source>
        <strain evidence="1 2">S5H2222</strain>
    </source>
</reference>
<protein>
    <submittedName>
        <fullName evidence="1">Uncharacterized protein</fullName>
    </submittedName>
</protein>
<accession>A0A3S0QP78</accession>
<dbReference type="EMBL" id="RXNR01000086">
    <property type="protein sequence ID" value="RTQ87868.1"/>
    <property type="molecule type" value="Genomic_DNA"/>
</dbReference>
<keyword evidence="2" id="KW-1185">Reference proteome</keyword>
<proteinExistence type="predicted"/>
<dbReference type="AlphaFoldDB" id="A0A3S0QP78"/>
<comment type="caution">
    <text evidence="1">The sequence shown here is derived from an EMBL/GenBank/DDBJ whole genome shotgun (WGS) entry which is preliminary data.</text>
</comment>
<evidence type="ECO:0000313" key="1">
    <source>
        <dbReference type="EMBL" id="RTQ87868.1"/>
    </source>
</evidence>
<name>A0A3S0QP78_9BACI</name>